<dbReference type="Proteomes" id="UP001164746">
    <property type="component" value="Chromosome 6"/>
</dbReference>
<accession>A0ABY7EL87</accession>
<dbReference type="EMBL" id="CP111017">
    <property type="protein sequence ID" value="WAR09139.1"/>
    <property type="molecule type" value="Genomic_DNA"/>
</dbReference>
<proteinExistence type="predicted"/>
<gene>
    <name evidence="2" type="ORF">MAR_019097</name>
</gene>
<evidence type="ECO:0000313" key="2">
    <source>
        <dbReference type="EMBL" id="WAR09139.1"/>
    </source>
</evidence>
<evidence type="ECO:0000313" key="3">
    <source>
        <dbReference type="Proteomes" id="UP001164746"/>
    </source>
</evidence>
<name>A0ABY7EL87_MYAAR</name>
<sequence length="165" mass="17620">MFTHDGAFVCHVADEGHGFLNPKGLDLSPDLTIFVSSGHLKACEVKRKSHDSGNSDSRKTGDRKQGDRPLPKPLGREVKLCKALVNGNITNDNQTFENVFIAVNTTCTELLDFLVAQNDSVPEDTTGETSQDLVAIVEKFESPCTTACEIAGGVDCAPLVDGGAQ</sequence>
<keyword evidence="3" id="KW-1185">Reference proteome</keyword>
<protein>
    <submittedName>
        <fullName evidence="2">Uncharacterized protein</fullName>
    </submittedName>
</protein>
<organism evidence="2 3">
    <name type="scientific">Mya arenaria</name>
    <name type="common">Soft-shell clam</name>
    <dbReference type="NCBI Taxonomy" id="6604"/>
    <lineage>
        <taxon>Eukaryota</taxon>
        <taxon>Metazoa</taxon>
        <taxon>Spiralia</taxon>
        <taxon>Lophotrochozoa</taxon>
        <taxon>Mollusca</taxon>
        <taxon>Bivalvia</taxon>
        <taxon>Autobranchia</taxon>
        <taxon>Heteroconchia</taxon>
        <taxon>Euheterodonta</taxon>
        <taxon>Imparidentia</taxon>
        <taxon>Neoheterodontei</taxon>
        <taxon>Myida</taxon>
        <taxon>Myoidea</taxon>
        <taxon>Myidae</taxon>
        <taxon>Mya</taxon>
    </lineage>
</organism>
<feature type="region of interest" description="Disordered" evidence="1">
    <location>
        <begin position="45"/>
        <end position="74"/>
    </location>
</feature>
<evidence type="ECO:0000256" key="1">
    <source>
        <dbReference type="SAM" id="MobiDB-lite"/>
    </source>
</evidence>
<reference evidence="2" key="1">
    <citation type="submission" date="2022-11" db="EMBL/GenBank/DDBJ databases">
        <title>Centuries of genome instability and evolution in soft-shell clam transmissible cancer (bioRxiv).</title>
        <authorList>
            <person name="Hart S.F.M."/>
            <person name="Yonemitsu M.A."/>
            <person name="Giersch R.M."/>
            <person name="Beal B.F."/>
            <person name="Arriagada G."/>
            <person name="Davis B.W."/>
            <person name="Ostrander E.A."/>
            <person name="Goff S.P."/>
            <person name="Metzger M.J."/>
        </authorList>
    </citation>
    <scope>NUCLEOTIDE SEQUENCE</scope>
    <source>
        <strain evidence="2">MELC-2E11</strain>
        <tissue evidence="2">Siphon/mantle</tissue>
    </source>
</reference>